<name>A0A211ZFS5_9PROT</name>
<accession>A0A211ZFS5</accession>
<dbReference type="InterPro" id="IPR010642">
    <property type="entry name" value="Invasion_prot_B"/>
</dbReference>
<keyword evidence="3" id="KW-1185">Reference proteome</keyword>
<sequence>MLRTRPRNLVLGALAGLAVAAGVAVPGTASAQNVQYISSSRDWHAFQFTENGGKACYIASKPTKAEPANVRHGDVFILVTNRPTEKQKNVVSLQVGYTLKQGADVTLTIGGKNFQLFTDGNTAWSRDAAADDALVAAMKGGSTMTVKATSSRGTGTNYTFSLAGISAALGEIAKACGA</sequence>
<dbReference type="Gene3D" id="2.60.40.1880">
    <property type="entry name" value="Invasion associated locus B (IalB) protein"/>
    <property type="match status" value="1"/>
</dbReference>
<gene>
    <name evidence="2" type="ORF">BWR60_26260</name>
</gene>
<dbReference type="Pfam" id="PF06776">
    <property type="entry name" value="IalB"/>
    <property type="match status" value="1"/>
</dbReference>
<feature type="signal peptide" evidence="1">
    <location>
        <begin position="1"/>
        <end position="31"/>
    </location>
</feature>
<dbReference type="OrthoDB" id="9806572at2"/>
<feature type="chain" id="PRO_5013392734" description="Invasion associated locus B family protein" evidence="1">
    <location>
        <begin position="32"/>
        <end position="178"/>
    </location>
</feature>
<dbReference type="RefSeq" id="WP_088154547.1">
    <property type="nucleotide sequence ID" value="NZ_NHON01000067.1"/>
</dbReference>
<dbReference type="InterPro" id="IPR038696">
    <property type="entry name" value="IalB_sf"/>
</dbReference>
<dbReference type="Proteomes" id="UP000196655">
    <property type="component" value="Unassembled WGS sequence"/>
</dbReference>
<evidence type="ECO:0000313" key="2">
    <source>
        <dbReference type="EMBL" id="OWJ64138.1"/>
    </source>
</evidence>
<dbReference type="AlphaFoldDB" id="A0A211ZFS5"/>
<keyword evidence="1" id="KW-0732">Signal</keyword>
<comment type="caution">
    <text evidence="2">The sequence shown here is derived from an EMBL/GenBank/DDBJ whole genome shotgun (WGS) entry which is preliminary data.</text>
</comment>
<evidence type="ECO:0000256" key="1">
    <source>
        <dbReference type="SAM" id="SignalP"/>
    </source>
</evidence>
<reference evidence="3" key="1">
    <citation type="submission" date="2017-05" db="EMBL/GenBank/DDBJ databases">
        <authorList>
            <person name="Macchi M."/>
            <person name="Festa S."/>
            <person name="Coppotelli B.M."/>
            <person name="Morelli I.S."/>
        </authorList>
    </citation>
    <scope>NUCLEOTIDE SEQUENCE [LARGE SCALE GENOMIC DNA]</scope>
    <source>
        <strain evidence="3">I</strain>
    </source>
</reference>
<evidence type="ECO:0000313" key="3">
    <source>
        <dbReference type="Proteomes" id="UP000196655"/>
    </source>
</evidence>
<dbReference type="EMBL" id="NHON01000067">
    <property type="protein sequence ID" value="OWJ64138.1"/>
    <property type="molecule type" value="Genomic_DNA"/>
</dbReference>
<dbReference type="STRING" id="1122125.GCA_000423185_06286"/>
<protein>
    <recommendedName>
        <fullName evidence="4">Invasion associated locus B family protein</fullName>
    </recommendedName>
</protein>
<evidence type="ECO:0008006" key="4">
    <source>
        <dbReference type="Google" id="ProtNLM"/>
    </source>
</evidence>
<proteinExistence type="predicted"/>
<organism evidence="2 3">
    <name type="scientific">Inquilinus limosus</name>
    <dbReference type="NCBI Taxonomy" id="171674"/>
    <lineage>
        <taxon>Bacteria</taxon>
        <taxon>Pseudomonadati</taxon>
        <taxon>Pseudomonadota</taxon>
        <taxon>Alphaproteobacteria</taxon>
        <taxon>Rhodospirillales</taxon>
        <taxon>Rhodospirillaceae</taxon>
        <taxon>Inquilinus</taxon>
    </lineage>
</organism>